<dbReference type="KEGG" id="bur:Bcep18194_B1386"/>
<organism evidence="2 3">
    <name type="scientific">Burkholderia lata (strain ATCC 17760 / DSM 23089 / LMG 22485 / NCIMB 9086 / R18194 / 383)</name>
    <dbReference type="NCBI Taxonomy" id="482957"/>
    <lineage>
        <taxon>Bacteria</taxon>
        <taxon>Pseudomonadati</taxon>
        <taxon>Pseudomonadota</taxon>
        <taxon>Betaproteobacteria</taxon>
        <taxon>Burkholderiales</taxon>
        <taxon>Burkholderiaceae</taxon>
        <taxon>Burkholderia</taxon>
        <taxon>Burkholderia cepacia complex</taxon>
    </lineage>
</organism>
<dbReference type="Pfam" id="PF12779">
    <property type="entry name" value="WXXGXW"/>
    <property type="match status" value="1"/>
</dbReference>
<evidence type="ECO:0008006" key="4">
    <source>
        <dbReference type="Google" id="ProtNLM"/>
    </source>
</evidence>
<keyword evidence="3" id="KW-1185">Reference proteome</keyword>
<reference evidence="2" key="1">
    <citation type="submission" date="2005-10" db="EMBL/GenBank/DDBJ databases">
        <title>Complete sequence of chromosome 2 of Burkholderia sp. 383.</title>
        <authorList>
            <consortium name="US DOE Joint Genome Institute"/>
            <person name="Copeland A."/>
            <person name="Lucas S."/>
            <person name="Lapidus A."/>
            <person name="Barry K."/>
            <person name="Detter J.C."/>
            <person name="Glavina T."/>
            <person name="Hammon N."/>
            <person name="Israni S."/>
            <person name="Pitluck S."/>
            <person name="Chain P."/>
            <person name="Malfatti S."/>
            <person name="Shin M."/>
            <person name="Vergez L."/>
            <person name="Schmutz J."/>
            <person name="Larimer F."/>
            <person name="Land M."/>
            <person name="Kyrpides N."/>
            <person name="Lykidis A."/>
            <person name="Richardson P."/>
        </authorList>
    </citation>
    <scope>NUCLEOTIDE SEQUENCE [LARGE SCALE GENOMIC DNA]</scope>
    <source>
        <strain evidence="2">383</strain>
    </source>
</reference>
<dbReference type="InterPro" id="IPR024447">
    <property type="entry name" value="YXWGXW_rpt"/>
</dbReference>
<dbReference type="Proteomes" id="UP000002705">
    <property type="component" value="Chromosome 2"/>
</dbReference>
<accession>Q396W1</accession>
<evidence type="ECO:0000256" key="1">
    <source>
        <dbReference type="SAM" id="SignalP"/>
    </source>
</evidence>
<proteinExistence type="predicted"/>
<feature type="signal peptide" evidence="1">
    <location>
        <begin position="1"/>
        <end position="30"/>
    </location>
</feature>
<dbReference type="AlphaFoldDB" id="Q396W1"/>
<name>Q396W1_BURL3</name>
<dbReference type="HOGENOM" id="CLU_183564_0_0_4"/>
<evidence type="ECO:0000313" key="2">
    <source>
        <dbReference type="EMBL" id="ABB11500.1"/>
    </source>
</evidence>
<keyword evidence="1" id="KW-0732">Signal</keyword>
<evidence type="ECO:0000313" key="3">
    <source>
        <dbReference type="Proteomes" id="UP000002705"/>
    </source>
</evidence>
<sequence length="86" mass="9484">MMNPSTTQKGECKMMKIRSVSLAMLVTASAALMSACVVEPVRPPQPAPVVEVPPPMPAPGYRWAKGHYRWAGNHWAWVPGHWVGVY</sequence>
<dbReference type="EMBL" id="CP000152">
    <property type="protein sequence ID" value="ABB11500.1"/>
    <property type="molecule type" value="Genomic_DNA"/>
</dbReference>
<feature type="chain" id="PRO_5004222806" description="Lipoprotein" evidence="1">
    <location>
        <begin position="31"/>
        <end position="86"/>
    </location>
</feature>
<dbReference type="PATRIC" id="fig|482957.22.peg.5076"/>
<gene>
    <name evidence="2" type="ordered locus">Bcep18194_B1386</name>
</gene>
<protein>
    <recommendedName>
        <fullName evidence="4">Lipoprotein</fullName>
    </recommendedName>
</protein>